<protein>
    <submittedName>
        <fullName evidence="1">Uncharacterized protein</fullName>
    </submittedName>
</protein>
<feature type="non-terminal residue" evidence="1">
    <location>
        <position position="90"/>
    </location>
</feature>
<accession>A0AAN5CS85</accession>
<dbReference type="AlphaFoldDB" id="A0AAN5CS85"/>
<evidence type="ECO:0000313" key="1">
    <source>
        <dbReference type="EMBL" id="GMR49222.1"/>
    </source>
</evidence>
<sequence length="90" mass="10138">ESGKYTAYCYTNDPPKPIPMFKQCDKMECYAVEPPLSPTKLDKINAEPIEPIEPQGIELDKTDNNKWIVTIARSRKDIATPDDTCTFSIG</sequence>
<feature type="non-terminal residue" evidence="1">
    <location>
        <position position="1"/>
    </location>
</feature>
<reference evidence="2" key="1">
    <citation type="submission" date="2022-10" db="EMBL/GenBank/DDBJ databases">
        <title>Genome assembly of Pristionchus species.</title>
        <authorList>
            <person name="Yoshida K."/>
            <person name="Sommer R.J."/>
        </authorList>
    </citation>
    <scope>NUCLEOTIDE SEQUENCE [LARGE SCALE GENOMIC DNA]</scope>
    <source>
        <strain evidence="2">RS5460</strain>
    </source>
</reference>
<proteinExistence type="predicted"/>
<organism evidence="1 2">
    <name type="scientific">Pristionchus mayeri</name>
    <dbReference type="NCBI Taxonomy" id="1317129"/>
    <lineage>
        <taxon>Eukaryota</taxon>
        <taxon>Metazoa</taxon>
        <taxon>Ecdysozoa</taxon>
        <taxon>Nematoda</taxon>
        <taxon>Chromadorea</taxon>
        <taxon>Rhabditida</taxon>
        <taxon>Rhabditina</taxon>
        <taxon>Diplogasteromorpha</taxon>
        <taxon>Diplogasteroidea</taxon>
        <taxon>Neodiplogasteridae</taxon>
        <taxon>Pristionchus</taxon>
    </lineage>
</organism>
<comment type="caution">
    <text evidence="1">The sequence shown here is derived from an EMBL/GenBank/DDBJ whole genome shotgun (WGS) entry which is preliminary data.</text>
</comment>
<dbReference type="Proteomes" id="UP001328107">
    <property type="component" value="Unassembled WGS sequence"/>
</dbReference>
<keyword evidence="2" id="KW-1185">Reference proteome</keyword>
<name>A0AAN5CS85_9BILA</name>
<dbReference type="EMBL" id="BTRK01000004">
    <property type="protein sequence ID" value="GMR49222.1"/>
    <property type="molecule type" value="Genomic_DNA"/>
</dbReference>
<gene>
    <name evidence="1" type="ORF">PMAYCL1PPCAC_19417</name>
</gene>
<evidence type="ECO:0000313" key="2">
    <source>
        <dbReference type="Proteomes" id="UP001328107"/>
    </source>
</evidence>